<evidence type="ECO:0000256" key="1">
    <source>
        <dbReference type="ARBA" id="ARBA00004141"/>
    </source>
</evidence>
<evidence type="ECO:0000313" key="6">
    <source>
        <dbReference type="EMBL" id="KAF2760807.1"/>
    </source>
</evidence>
<dbReference type="Pfam" id="PF04479">
    <property type="entry name" value="RTA1"/>
    <property type="match status" value="1"/>
</dbReference>
<feature type="transmembrane region" description="Helical" evidence="5">
    <location>
        <begin position="140"/>
        <end position="166"/>
    </location>
</feature>
<reference evidence="6" key="1">
    <citation type="journal article" date="2020" name="Stud. Mycol.">
        <title>101 Dothideomycetes genomes: a test case for predicting lifestyles and emergence of pathogens.</title>
        <authorList>
            <person name="Haridas S."/>
            <person name="Albert R."/>
            <person name="Binder M."/>
            <person name="Bloem J."/>
            <person name="Labutti K."/>
            <person name="Salamov A."/>
            <person name="Andreopoulos B."/>
            <person name="Baker S."/>
            <person name="Barry K."/>
            <person name="Bills G."/>
            <person name="Bluhm B."/>
            <person name="Cannon C."/>
            <person name="Castanera R."/>
            <person name="Culley D."/>
            <person name="Daum C."/>
            <person name="Ezra D."/>
            <person name="Gonzalez J."/>
            <person name="Henrissat B."/>
            <person name="Kuo A."/>
            <person name="Liang C."/>
            <person name="Lipzen A."/>
            <person name="Lutzoni F."/>
            <person name="Magnuson J."/>
            <person name="Mondo S."/>
            <person name="Nolan M."/>
            <person name="Ohm R."/>
            <person name="Pangilinan J."/>
            <person name="Park H.-J."/>
            <person name="Ramirez L."/>
            <person name="Alfaro M."/>
            <person name="Sun H."/>
            <person name="Tritt A."/>
            <person name="Yoshinaga Y."/>
            <person name="Zwiers L.-H."/>
            <person name="Turgeon B."/>
            <person name="Goodwin S."/>
            <person name="Spatafora J."/>
            <person name="Crous P."/>
            <person name="Grigoriev I."/>
        </authorList>
    </citation>
    <scope>NUCLEOTIDE SEQUENCE</scope>
    <source>
        <strain evidence="6">CBS 121739</strain>
    </source>
</reference>
<dbReference type="GeneID" id="54487049"/>
<dbReference type="Proteomes" id="UP000799437">
    <property type="component" value="Unassembled WGS sequence"/>
</dbReference>
<feature type="transmembrane region" description="Helical" evidence="5">
    <location>
        <begin position="64"/>
        <end position="82"/>
    </location>
</feature>
<protein>
    <recommendedName>
        <fullName evidence="8">RTA1-domain-containing protein</fullName>
    </recommendedName>
</protein>
<name>A0A6A6WGP3_9PEZI</name>
<sequence>MSGRNCSYITGYVDPDFPNPGGPNDSCIIIYGYTPSLPLCILALALFSAALLAHTLLLLRHRTYYLSTLPLGLAFEITGYAARTLSSQRSPYSVPYFVIQYFFIVTAPVFISAAIYTLVSVLMVRFGGAGGILGLGPRAVLWLFITCDILTTTIQIAGAALVGTAYSNRRDPTTPNNILLAGLAIQVATFAAFFVVLGLFIRRSWRAMDGRMRRFVGGAVVGASGAVYVRTCFRLAETAGGVMSGVSTREGFFAGLEFVPVVLAVWVFVGWFPGCSSRSMKQKQKQK</sequence>
<feature type="transmembrane region" description="Helical" evidence="5">
    <location>
        <begin position="28"/>
        <end position="52"/>
    </location>
</feature>
<proteinExistence type="predicted"/>
<feature type="transmembrane region" description="Helical" evidence="5">
    <location>
        <begin position="213"/>
        <end position="231"/>
    </location>
</feature>
<dbReference type="AlphaFoldDB" id="A0A6A6WGP3"/>
<keyword evidence="4 5" id="KW-0472">Membrane</keyword>
<evidence type="ECO:0000313" key="7">
    <source>
        <dbReference type="Proteomes" id="UP000799437"/>
    </source>
</evidence>
<organism evidence="6 7">
    <name type="scientific">Pseudovirgaria hyperparasitica</name>
    <dbReference type="NCBI Taxonomy" id="470096"/>
    <lineage>
        <taxon>Eukaryota</taxon>
        <taxon>Fungi</taxon>
        <taxon>Dikarya</taxon>
        <taxon>Ascomycota</taxon>
        <taxon>Pezizomycotina</taxon>
        <taxon>Dothideomycetes</taxon>
        <taxon>Dothideomycetes incertae sedis</taxon>
        <taxon>Acrospermales</taxon>
        <taxon>Acrospermaceae</taxon>
        <taxon>Pseudovirgaria</taxon>
    </lineage>
</organism>
<gene>
    <name evidence="6" type="ORF">EJ05DRAFT_491737</name>
</gene>
<comment type="subcellular location">
    <subcellularLocation>
        <location evidence="1">Membrane</location>
        <topology evidence="1">Multi-pass membrane protein</topology>
    </subcellularLocation>
</comment>
<dbReference type="PANTHER" id="PTHR31465">
    <property type="entry name" value="PROTEIN RTA1-RELATED"/>
    <property type="match status" value="1"/>
</dbReference>
<keyword evidence="2 5" id="KW-0812">Transmembrane</keyword>
<dbReference type="EMBL" id="ML996567">
    <property type="protein sequence ID" value="KAF2760807.1"/>
    <property type="molecule type" value="Genomic_DNA"/>
</dbReference>
<dbReference type="PANTHER" id="PTHR31465:SF1">
    <property type="entry name" value="PROTEIN RTA1-RELATED"/>
    <property type="match status" value="1"/>
</dbReference>
<feature type="transmembrane region" description="Helical" evidence="5">
    <location>
        <begin position="251"/>
        <end position="272"/>
    </location>
</feature>
<evidence type="ECO:0000256" key="4">
    <source>
        <dbReference type="ARBA" id="ARBA00023136"/>
    </source>
</evidence>
<evidence type="ECO:0000256" key="5">
    <source>
        <dbReference type="SAM" id="Phobius"/>
    </source>
</evidence>
<keyword evidence="3 5" id="KW-1133">Transmembrane helix</keyword>
<evidence type="ECO:0008006" key="8">
    <source>
        <dbReference type="Google" id="ProtNLM"/>
    </source>
</evidence>
<dbReference type="RefSeq" id="XP_033603258.1">
    <property type="nucleotide sequence ID" value="XM_033745995.1"/>
</dbReference>
<keyword evidence="7" id="KW-1185">Reference proteome</keyword>
<dbReference type="InterPro" id="IPR007568">
    <property type="entry name" value="RTA1"/>
</dbReference>
<dbReference type="GO" id="GO:0016020">
    <property type="term" value="C:membrane"/>
    <property type="evidence" value="ECO:0007669"/>
    <property type="project" value="UniProtKB-SubCell"/>
</dbReference>
<dbReference type="OrthoDB" id="4521223at2759"/>
<evidence type="ECO:0000256" key="3">
    <source>
        <dbReference type="ARBA" id="ARBA00022989"/>
    </source>
</evidence>
<feature type="transmembrane region" description="Helical" evidence="5">
    <location>
        <begin position="178"/>
        <end position="201"/>
    </location>
</feature>
<accession>A0A6A6WGP3</accession>
<feature type="transmembrane region" description="Helical" evidence="5">
    <location>
        <begin position="94"/>
        <end position="119"/>
    </location>
</feature>
<evidence type="ECO:0000256" key="2">
    <source>
        <dbReference type="ARBA" id="ARBA00022692"/>
    </source>
</evidence>